<evidence type="ECO:0000256" key="1">
    <source>
        <dbReference type="SAM" id="Phobius"/>
    </source>
</evidence>
<accession>A0A1X0AX96</accession>
<dbReference type="RefSeq" id="WP_083165240.1">
    <property type="nucleotide sequence ID" value="NZ_MVHF01000016.1"/>
</dbReference>
<dbReference type="InterPro" id="IPR005693">
    <property type="entry name" value="Mce"/>
</dbReference>
<dbReference type="Pfam" id="PF11887">
    <property type="entry name" value="Mce4_CUP1"/>
    <property type="match status" value="1"/>
</dbReference>
<keyword evidence="1" id="KW-0812">Transmembrane</keyword>
<sequence length="408" mass="42403">MRPDNRASPARAISWSKVGRPLAGIVAVATAISVISVAVGMFRGDFTSSVAVTVLSPRAGLVMNPDAKVQMRGIQVGTVAAIEALSDGQAALHLALDPSQLELIPRNVLVDITSSTVFGAKYVDLVPPPNPSAEHLDAGAVLDAKNVTVEINTVFEQLSTVLAKLNPVKLNQTLAAIASGLSGRGAKLGQSLTDLDHYLAGVDPSLSTLSLELQNLPLAVNAYADAAPDLLSIADNSRQVSQTLIDRQQDLDALLLASIGLAEAGNQVVGENGQPFTDVMHLLLPTTDLLNQYRQALNCGLQGIGTLAKAPPLPVPGAMVSISFVLGAERYRYPGNLPKVAATGGPQCAGLPTVPPNTRAPFVVADVGSNPWQYGNQGILLNSDGLKQLLFGPIDGPPRNTAQIGQPG</sequence>
<keyword evidence="1" id="KW-0472">Membrane</keyword>
<organism evidence="4 5">
    <name type="scientific">Mycobacterium aquaticum</name>
    <dbReference type="NCBI Taxonomy" id="1927124"/>
    <lineage>
        <taxon>Bacteria</taxon>
        <taxon>Bacillati</taxon>
        <taxon>Actinomycetota</taxon>
        <taxon>Actinomycetes</taxon>
        <taxon>Mycobacteriales</taxon>
        <taxon>Mycobacteriaceae</taxon>
        <taxon>Mycobacterium</taxon>
    </lineage>
</organism>
<feature type="domain" description="Mce/MlaD" evidence="2">
    <location>
        <begin position="50"/>
        <end position="128"/>
    </location>
</feature>
<comment type="caution">
    <text evidence="4">The sequence shown here is derived from an EMBL/GenBank/DDBJ whole genome shotgun (WGS) entry which is preliminary data.</text>
</comment>
<dbReference type="NCBIfam" id="TIGR00996">
    <property type="entry name" value="Mtu_fam_mce"/>
    <property type="match status" value="1"/>
</dbReference>
<dbReference type="GO" id="GO:0005576">
    <property type="term" value="C:extracellular region"/>
    <property type="evidence" value="ECO:0007669"/>
    <property type="project" value="TreeGrafter"/>
</dbReference>
<gene>
    <name evidence="4" type="ORF">BST13_17290</name>
</gene>
<dbReference type="AlphaFoldDB" id="A0A1X0AX96"/>
<dbReference type="PANTHER" id="PTHR33371:SF19">
    <property type="entry name" value="MCE-FAMILY PROTEIN MCE4A"/>
    <property type="match status" value="1"/>
</dbReference>
<evidence type="ECO:0000259" key="2">
    <source>
        <dbReference type="Pfam" id="PF02470"/>
    </source>
</evidence>
<proteinExistence type="predicted"/>
<dbReference type="GO" id="GO:0051701">
    <property type="term" value="P:biological process involved in interaction with host"/>
    <property type="evidence" value="ECO:0007669"/>
    <property type="project" value="TreeGrafter"/>
</dbReference>
<dbReference type="InterPro" id="IPR024516">
    <property type="entry name" value="Mce_C"/>
</dbReference>
<name>A0A1X0AX96_9MYCO</name>
<dbReference type="Proteomes" id="UP000192448">
    <property type="component" value="Unassembled WGS sequence"/>
</dbReference>
<dbReference type="Pfam" id="PF02470">
    <property type="entry name" value="MlaD"/>
    <property type="match status" value="1"/>
</dbReference>
<evidence type="ECO:0000313" key="5">
    <source>
        <dbReference type="Proteomes" id="UP000192448"/>
    </source>
</evidence>
<dbReference type="PANTHER" id="PTHR33371">
    <property type="entry name" value="INTERMEMBRANE PHOSPHOLIPID TRANSPORT SYSTEM BINDING PROTEIN MLAD-RELATED"/>
    <property type="match status" value="1"/>
</dbReference>
<keyword evidence="5" id="KW-1185">Reference proteome</keyword>
<dbReference type="EMBL" id="MVHF01000016">
    <property type="protein sequence ID" value="ORA34488.1"/>
    <property type="molecule type" value="Genomic_DNA"/>
</dbReference>
<feature type="transmembrane region" description="Helical" evidence="1">
    <location>
        <begin position="21"/>
        <end position="42"/>
    </location>
</feature>
<reference evidence="4 5" key="1">
    <citation type="submission" date="2017-02" db="EMBL/GenBank/DDBJ databases">
        <title>The new phylogeny of genus Mycobacterium.</title>
        <authorList>
            <person name="Tortoli E."/>
            <person name="Trovato A."/>
            <person name="Cirillo D.M."/>
        </authorList>
    </citation>
    <scope>NUCLEOTIDE SEQUENCE [LARGE SCALE GENOMIC DNA]</scope>
    <source>
        <strain evidence="4 5">RW6</strain>
    </source>
</reference>
<evidence type="ECO:0000313" key="4">
    <source>
        <dbReference type="EMBL" id="ORA34488.1"/>
    </source>
</evidence>
<protein>
    <submittedName>
        <fullName evidence="4">MCE-family protein</fullName>
    </submittedName>
</protein>
<feature type="domain" description="Mammalian cell entry C-terminal" evidence="3">
    <location>
        <begin position="132"/>
        <end position="346"/>
    </location>
</feature>
<dbReference type="STRING" id="1927124.BST13_17290"/>
<evidence type="ECO:0000259" key="3">
    <source>
        <dbReference type="Pfam" id="PF11887"/>
    </source>
</evidence>
<keyword evidence="1" id="KW-1133">Transmembrane helix</keyword>
<dbReference type="InterPro" id="IPR052336">
    <property type="entry name" value="MlaD_Phospholipid_Transporter"/>
</dbReference>
<dbReference type="InterPro" id="IPR003399">
    <property type="entry name" value="Mce/MlaD"/>
</dbReference>